<feature type="transmembrane region" description="Helical" evidence="1">
    <location>
        <begin position="413"/>
        <end position="429"/>
    </location>
</feature>
<feature type="transmembrane region" description="Helical" evidence="1">
    <location>
        <begin position="353"/>
        <end position="378"/>
    </location>
</feature>
<dbReference type="Proteomes" id="UP001549098">
    <property type="component" value="Unassembled WGS sequence"/>
</dbReference>
<dbReference type="PANTHER" id="PTHR30572">
    <property type="entry name" value="MEMBRANE COMPONENT OF TRANSPORTER-RELATED"/>
    <property type="match status" value="1"/>
</dbReference>
<evidence type="ECO:0000259" key="2">
    <source>
        <dbReference type="Pfam" id="PF12704"/>
    </source>
</evidence>
<feature type="transmembrane region" description="Helical" evidence="1">
    <location>
        <begin position="390"/>
        <end position="407"/>
    </location>
</feature>
<evidence type="ECO:0000313" key="4">
    <source>
        <dbReference type="Proteomes" id="UP001549098"/>
    </source>
</evidence>
<dbReference type="Pfam" id="PF12704">
    <property type="entry name" value="MacB_PCD"/>
    <property type="match status" value="1"/>
</dbReference>
<protein>
    <recommendedName>
        <fullName evidence="2">MacB-like periplasmic core domain-containing protein</fullName>
    </recommendedName>
</protein>
<name>A0ABV2F1M3_9BACL</name>
<reference evidence="3 4" key="1">
    <citation type="submission" date="2024-06" db="EMBL/GenBank/DDBJ databases">
        <title>Genomic Encyclopedia of Type Strains, Phase IV (KMG-IV): sequencing the most valuable type-strain genomes for metagenomic binning, comparative biology and taxonomic classification.</title>
        <authorList>
            <person name="Goeker M."/>
        </authorList>
    </citation>
    <scope>NUCLEOTIDE SEQUENCE [LARGE SCALE GENOMIC DNA]</scope>
    <source>
        <strain evidence="3 4">DSM 17253</strain>
    </source>
</reference>
<feature type="transmembrane region" description="Helical" evidence="1">
    <location>
        <begin position="234"/>
        <end position="259"/>
    </location>
</feature>
<evidence type="ECO:0000313" key="3">
    <source>
        <dbReference type="EMBL" id="MET3545687.1"/>
    </source>
</evidence>
<organism evidence="3 4">
    <name type="scientific">Paenibacillus favisporus</name>
    <dbReference type="NCBI Taxonomy" id="221028"/>
    <lineage>
        <taxon>Bacteria</taxon>
        <taxon>Bacillati</taxon>
        <taxon>Bacillota</taxon>
        <taxon>Bacilli</taxon>
        <taxon>Bacillales</taxon>
        <taxon>Paenibacillaceae</taxon>
        <taxon>Paenibacillus</taxon>
    </lineage>
</organism>
<comment type="caution">
    <text evidence="3">The sequence shown here is derived from an EMBL/GenBank/DDBJ whole genome shotgun (WGS) entry which is preliminary data.</text>
</comment>
<keyword evidence="1" id="KW-0472">Membrane</keyword>
<dbReference type="PANTHER" id="PTHR30572:SF4">
    <property type="entry name" value="ABC TRANSPORTER PERMEASE YTRF"/>
    <property type="match status" value="1"/>
</dbReference>
<accession>A0ABV2F1M3</accession>
<dbReference type="InterPro" id="IPR025857">
    <property type="entry name" value="MacB_PCD"/>
</dbReference>
<dbReference type="EMBL" id="JBEPLV010000002">
    <property type="protein sequence ID" value="MET3545687.1"/>
    <property type="molecule type" value="Genomic_DNA"/>
</dbReference>
<gene>
    <name evidence="3" type="ORF">ABID47_002298</name>
</gene>
<keyword evidence="1" id="KW-0812">Transmembrane</keyword>
<proteinExistence type="predicted"/>
<keyword evidence="4" id="KW-1185">Reference proteome</keyword>
<keyword evidence="1" id="KW-1133">Transmembrane helix</keyword>
<feature type="transmembrane region" description="Helical" evidence="1">
    <location>
        <begin position="279"/>
        <end position="300"/>
    </location>
</feature>
<feature type="domain" description="MacB-like periplasmic core" evidence="2">
    <location>
        <begin position="55"/>
        <end position="174"/>
    </location>
</feature>
<dbReference type="InterPro" id="IPR050250">
    <property type="entry name" value="Macrolide_Exporter_MacB"/>
</dbReference>
<sequence>MLLCSQWISSVQGSWQQLNGAVGTNKWIVNRNVESADGGLSLAEFGRLGERWSPLPLTAIARMTEVADGDLAPAASADIVGVSAGYQDFHQLQIRSGSFFDSSAVELGRRVAVIHADVAEKLFRSRDVVGRSIDIGNTPFTVIGMYDGSGTVLEQMSDDGVPDIIVPVSALLAVRPNLTIQTLELAMDPNSAIEDEQGIHSALQSIGHRADRYEITNMKTIDAALSQWSLLMRFVYGVIAILLCIKLIMANVGAARTFIKEKMEMANWTDVIRTERAKVAVFGAAIAGWGACIAAVWLIVSFRFQIPSDWLPDQLIDLRFYADKIKSLWQARVAQYGYVPSSGELLAAAADRFVTLLFLAGMLLGLPSFLIGIRLAALHPSPPAANLERLALLMAGATALSFAAIRLSGMDYTVGWTDFAVTAVLFLSAHHHSQLKKERVSNVHQES</sequence>
<evidence type="ECO:0000256" key="1">
    <source>
        <dbReference type="SAM" id="Phobius"/>
    </source>
</evidence>